<organism evidence="3">
    <name type="scientific">uncultured Caudovirales phage</name>
    <dbReference type="NCBI Taxonomy" id="2100421"/>
    <lineage>
        <taxon>Viruses</taxon>
        <taxon>Duplodnaviria</taxon>
        <taxon>Heunggongvirae</taxon>
        <taxon>Uroviricota</taxon>
        <taxon>Caudoviricetes</taxon>
        <taxon>Peduoviridae</taxon>
        <taxon>Maltschvirus</taxon>
        <taxon>Maltschvirus maltsch</taxon>
    </lineage>
</organism>
<protein>
    <submittedName>
        <fullName evidence="3">Uncharacterized protein</fullName>
    </submittedName>
</protein>
<sequence length="175" mass="19817">MNKTEKPWYKRWQVWLAIIIVVGVLGNILPDASEDKKEEVSVKDTVEEKPETNPEPAEIKPLTKDEVLSKFEVDSDSKPYINGQFIFAGNRKDTADYYALADTGQYRNASVIFKDGQIARVKLIPGEGQDVNKLFEDFGITDEPRKLSGAAGVYEVALIPIFWSQNIEKYPFDLD</sequence>
<evidence type="ECO:0000256" key="1">
    <source>
        <dbReference type="SAM" id="MobiDB-lite"/>
    </source>
</evidence>
<accession>A0A2H4J2P9</accession>
<feature type="region of interest" description="Disordered" evidence="1">
    <location>
        <begin position="36"/>
        <end position="56"/>
    </location>
</feature>
<keyword evidence="2" id="KW-1133">Transmembrane helix</keyword>
<feature type="transmembrane region" description="Helical" evidence="2">
    <location>
        <begin position="12"/>
        <end position="29"/>
    </location>
</feature>
<keyword evidence="2" id="KW-0472">Membrane</keyword>
<dbReference type="EMBL" id="MF417871">
    <property type="protein sequence ID" value="ASN68123.1"/>
    <property type="molecule type" value="Genomic_DNA"/>
</dbReference>
<evidence type="ECO:0000313" key="3">
    <source>
        <dbReference type="EMBL" id="ASN68123.1"/>
    </source>
</evidence>
<evidence type="ECO:0000256" key="2">
    <source>
        <dbReference type="SAM" id="Phobius"/>
    </source>
</evidence>
<gene>
    <name evidence="3" type="ORF">8F11_88</name>
</gene>
<reference evidence="3" key="1">
    <citation type="submission" date="2017-06" db="EMBL/GenBank/DDBJ databases">
        <title>Novel phages from South African skin metaviromes.</title>
        <authorList>
            <person name="van Zyl L.J."/>
            <person name="Abrahams Y."/>
            <person name="Stander E.A."/>
            <person name="Kirby B.M."/>
            <person name="Clavaud C."/>
            <person name="Farcet C."/>
            <person name="Breton L."/>
            <person name="Trindade M.I."/>
        </authorList>
    </citation>
    <scope>NUCLEOTIDE SEQUENCE</scope>
</reference>
<keyword evidence="2" id="KW-0812">Transmembrane</keyword>
<proteinExistence type="predicted"/>
<name>A0A2H4J2P9_9CAUD</name>